<dbReference type="PROSITE" id="PS50932">
    <property type="entry name" value="HTH_LACI_2"/>
    <property type="match status" value="1"/>
</dbReference>
<sequence>MNPTIKDVAQKANVSIATVSRVLHNLGGYSDKTKQKVDRTIKELKYQPNAIARGLINKRTQTIGVLFPDVSSAFSSELLHGIDEFVHNHNYSVVVCNTDQDGKRTLKYLQLLREKQVDGILFSSEVLKKEYYDLLEDMRVPVVLISSQTDFPNMPYVKIDDFQAAYDAVDYMVTKGHRRIAMISGTKGDPIAGTPRIEGYRKALEAHGIAFNSRYLFYGDFMYESGGRAMKSILQKAPEVTAVFAASDEMAIGALSTATQHGLNVPEDISIMGYDDLRLARMVNPPLTTVRQPLHDIGMIASGKLIDMIESGEIAQSQICAHSIVERQTVRNIT</sequence>
<keyword evidence="6" id="KW-1185">Reference proteome</keyword>
<dbReference type="EMBL" id="FNDX01000030">
    <property type="protein sequence ID" value="SDK04370.1"/>
    <property type="molecule type" value="Genomic_DNA"/>
</dbReference>
<dbReference type="OrthoDB" id="9784962at2"/>
<evidence type="ECO:0000313" key="6">
    <source>
        <dbReference type="Proteomes" id="UP000199050"/>
    </source>
</evidence>
<dbReference type="InterPro" id="IPR010982">
    <property type="entry name" value="Lambda_DNA-bd_dom_sf"/>
</dbReference>
<name>A0A1G8YQR1_9BACL</name>
<dbReference type="PANTHER" id="PTHR30146">
    <property type="entry name" value="LACI-RELATED TRANSCRIPTIONAL REPRESSOR"/>
    <property type="match status" value="1"/>
</dbReference>
<accession>A0A1G8YQR1</accession>
<dbReference type="Pfam" id="PF00356">
    <property type="entry name" value="LacI"/>
    <property type="match status" value="1"/>
</dbReference>
<keyword evidence="2" id="KW-0238">DNA-binding</keyword>
<dbReference type="CDD" id="cd19975">
    <property type="entry name" value="PBP1_CcpA-like"/>
    <property type="match status" value="1"/>
</dbReference>
<proteinExistence type="predicted"/>
<dbReference type="InterPro" id="IPR000843">
    <property type="entry name" value="HTH_LacI"/>
</dbReference>
<evidence type="ECO:0000259" key="4">
    <source>
        <dbReference type="PROSITE" id="PS50932"/>
    </source>
</evidence>
<organism evidence="5 6">
    <name type="scientific">Paenibacillus typhae</name>
    <dbReference type="NCBI Taxonomy" id="1174501"/>
    <lineage>
        <taxon>Bacteria</taxon>
        <taxon>Bacillati</taxon>
        <taxon>Bacillota</taxon>
        <taxon>Bacilli</taxon>
        <taxon>Bacillales</taxon>
        <taxon>Paenibacillaceae</taxon>
        <taxon>Paenibacillus</taxon>
    </lineage>
</organism>
<dbReference type="RefSeq" id="WP_090716989.1">
    <property type="nucleotide sequence ID" value="NZ_CBCSKY010000014.1"/>
</dbReference>
<dbReference type="Gene3D" id="3.40.50.2300">
    <property type="match status" value="2"/>
</dbReference>
<dbReference type="GO" id="GO:0000976">
    <property type="term" value="F:transcription cis-regulatory region binding"/>
    <property type="evidence" value="ECO:0007669"/>
    <property type="project" value="TreeGrafter"/>
</dbReference>
<gene>
    <name evidence="5" type="ORF">SAMN05216192_1307</name>
</gene>
<dbReference type="CDD" id="cd01392">
    <property type="entry name" value="HTH_LacI"/>
    <property type="match status" value="1"/>
</dbReference>
<dbReference type="SMART" id="SM00354">
    <property type="entry name" value="HTH_LACI"/>
    <property type="match status" value="1"/>
</dbReference>
<evidence type="ECO:0000313" key="5">
    <source>
        <dbReference type="EMBL" id="SDK04370.1"/>
    </source>
</evidence>
<keyword evidence="1" id="KW-0805">Transcription regulation</keyword>
<evidence type="ECO:0000256" key="3">
    <source>
        <dbReference type="ARBA" id="ARBA00023163"/>
    </source>
</evidence>
<dbReference type="InterPro" id="IPR001761">
    <property type="entry name" value="Peripla_BP/Lac1_sug-bd_dom"/>
</dbReference>
<dbReference type="Proteomes" id="UP000199050">
    <property type="component" value="Unassembled WGS sequence"/>
</dbReference>
<dbReference type="Pfam" id="PF00532">
    <property type="entry name" value="Peripla_BP_1"/>
    <property type="match status" value="1"/>
</dbReference>
<feature type="domain" description="HTH lacI-type" evidence="4">
    <location>
        <begin position="3"/>
        <end position="57"/>
    </location>
</feature>
<dbReference type="PROSITE" id="PS00356">
    <property type="entry name" value="HTH_LACI_1"/>
    <property type="match status" value="1"/>
</dbReference>
<dbReference type="SUPFAM" id="SSF47413">
    <property type="entry name" value="lambda repressor-like DNA-binding domains"/>
    <property type="match status" value="1"/>
</dbReference>
<dbReference type="SUPFAM" id="SSF53822">
    <property type="entry name" value="Periplasmic binding protein-like I"/>
    <property type="match status" value="1"/>
</dbReference>
<dbReference type="PANTHER" id="PTHR30146:SF109">
    <property type="entry name" value="HTH-TYPE TRANSCRIPTIONAL REGULATOR GALS"/>
    <property type="match status" value="1"/>
</dbReference>
<protein>
    <submittedName>
        <fullName evidence="5">Transcriptional regulator, LacI family</fullName>
    </submittedName>
</protein>
<evidence type="ECO:0000256" key="1">
    <source>
        <dbReference type="ARBA" id="ARBA00023015"/>
    </source>
</evidence>
<dbReference type="STRING" id="1174501.SAMN05216192_1307"/>
<reference evidence="6" key="1">
    <citation type="submission" date="2016-10" db="EMBL/GenBank/DDBJ databases">
        <authorList>
            <person name="Varghese N."/>
            <person name="Submissions S."/>
        </authorList>
    </citation>
    <scope>NUCLEOTIDE SEQUENCE [LARGE SCALE GENOMIC DNA]</scope>
    <source>
        <strain evidence="6">CGMCC 1.11012</strain>
    </source>
</reference>
<dbReference type="PRINTS" id="PR00036">
    <property type="entry name" value="HTHLACI"/>
</dbReference>
<dbReference type="AlphaFoldDB" id="A0A1G8YQR1"/>
<dbReference type="GO" id="GO:0003700">
    <property type="term" value="F:DNA-binding transcription factor activity"/>
    <property type="evidence" value="ECO:0007669"/>
    <property type="project" value="TreeGrafter"/>
</dbReference>
<keyword evidence="3" id="KW-0804">Transcription</keyword>
<dbReference type="Gene3D" id="1.10.260.40">
    <property type="entry name" value="lambda repressor-like DNA-binding domains"/>
    <property type="match status" value="1"/>
</dbReference>
<evidence type="ECO:0000256" key="2">
    <source>
        <dbReference type="ARBA" id="ARBA00023125"/>
    </source>
</evidence>
<dbReference type="InterPro" id="IPR028082">
    <property type="entry name" value="Peripla_BP_I"/>
</dbReference>